<feature type="domain" description="J" evidence="1">
    <location>
        <begin position="175"/>
        <end position="239"/>
    </location>
</feature>
<dbReference type="Gene3D" id="1.10.3680.10">
    <property type="entry name" value="TerB-like"/>
    <property type="match status" value="1"/>
</dbReference>
<dbReference type="InterPro" id="IPR036869">
    <property type="entry name" value="J_dom_sf"/>
</dbReference>
<dbReference type="EMBL" id="LGSZ01000052">
    <property type="protein sequence ID" value="KPH78978.1"/>
    <property type="molecule type" value="Genomic_DNA"/>
</dbReference>
<comment type="caution">
    <text evidence="2">The sequence shown here is derived from an EMBL/GenBank/DDBJ whole genome shotgun (WGS) entry which is preliminary data.</text>
</comment>
<name>A0A0N1F4D3_9HYPH</name>
<dbReference type="SUPFAM" id="SSF158682">
    <property type="entry name" value="TerB-like"/>
    <property type="match status" value="1"/>
</dbReference>
<organism evidence="2 3">
    <name type="scientific">Bosea vaviloviae</name>
    <dbReference type="NCBI Taxonomy" id="1526658"/>
    <lineage>
        <taxon>Bacteria</taxon>
        <taxon>Pseudomonadati</taxon>
        <taxon>Pseudomonadota</taxon>
        <taxon>Alphaproteobacteria</taxon>
        <taxon>Hyphomicrobiales</taxon>
        <taxon>Boseaceae</taxon>
        <taxon>Bosea</taxon>
    </lineage>
</organism>
<dbReference type="CDD" id="cd06257">
    <property type="entry name" value="DnaJ"/>
    <property type="match status" value="1"/>
</dbReference>
<accession>A0A0N1F4D3</accession>
<evidence type="ECO:0000259" key="1">
    <source>
        <dbReference type="PROSITE" id="PS50076"/>
    </source>
</evidence>
<reference evidence="2 3" key="1">
    <citation type="submission" date="2015-07" db="EMBL/GenBank/DDBJ databases">
        <title>Whole genome sequencing of Bosea vaviloviae isolated from cave pool.</title>
        <authorList>
            <person name="Tan N.E.H."/>
            <person name="Lee Y.P."/>
            <person name="Gan H.M."/>
            <person name="Barton H."/>
            <person name="Savka M.A."/>
        </authorList>
    </citation>
    <scope>NUCLEOTIDE SEQUENCE [LARGE SCALE GENOMIC DNA]</scope>
    <source>
        <strain evidence="2 3">SD260</strain>
    </source>
</reference>
<dbReference type="InterPro" id="IPR007791">
    <property type="entry name" value="DjlA_N"/>
</dbReference>
<dbReference type="InterPro" id="IPR001623">
    <property type="entry name" value="DnaJ_domain"/>
</dbReference>
<dbReference type="CDD" id="cd07316">
    <property type="entry name" value="terB_like_DjlA"/>
    <property type="match status" value="1"/>
</dbReference>
<dbReference type="SMART" id="SM00271">
    <property type="entry name" value="DnaJ"/>
    <property type="match status" value="1"/>
</dbReference>
<evidence type="ECO:0000313" key="3">
    <source>
        <dbReference type="Proteomes" id="UP000037822"/>
    </source>
</evidence>
<dbReference type="InterPro" id="IPR029024">
    <property type="entry name" value="TerB-like"/>
</dbReference>
<dbReference type="AlphaFoldDB" id="A0A0N1F4D3"/>
<dbReference type="PROSITE" id="PS50076">
    <property type="entry name" value="DNAJ_2"/>
    <property type="match status" value="1"/>
</dbReference>
<gene>
    <name evidence="2" type="ORF">AE618_19490</name>
</gene>
<dbReference type="Proteomes" id="UP000037822">
    <property type="component" value="Unassembled WGS sequence"/>
</dbReference>
<dbReference type="SUPFAM" id="SSF46565">
    <property type="entry name" value="Chaperone J-domain"/>
    <property type="match status" value="1"/>
</dbReference>
<keyword evidence="3" id="KW-1185">Reference proteome</keyword>
<dbReference type="RefSeq" id="WP_054210737.1">
    <property type="nucleotide sequence ID" value="NZ_LGSZ01000052.1"/>
</dbReference>
<sequence>MVSSFWGALGGGGLGLALGGPLGALVGALAGHILVDREGAPFGPPPRELVFTTGLVALAAKMARSDGVVTRDEVAAFNRIVTVPPEQRHRIEMLFDLAKQTSAGFEAYAGQLAEAFRDEPALLEDVLDGLFLIAAADGAIHQDEHAYLREVAAIFGIGDEGFARIEARHVRRADDPYLVLGAAREMSDGDLKRHYRQLVAETHPDREIARGLPEEAVAIATRRLAAINAAWDRIEKERGLSAPLASEPA</sequence>
<dbReference type="Gene3D" id="1.10.287.110">
    <property type="entry name" value="DnaJ domain"/>
    <property type="match status" value="1"/>
</dbReference>
<dbReference type="Pfam" id="PF05099">
    <property type="entry name" value="TerB"/>
    <property type="match status" value="1"/>
</dbReference>
<protein>
    <submittedName>
        <fullName evidence="2">Molecular chaperone DnaJ</fullName>
    </submittedName>
</protein>
<proteinExistence type="predicted"/>
<evidence type="ECO:0000313" key="2">
    <source>
        <dbReference type="EMBL" id="KPH78978.1"/>
    </source>
</evidence>
<dbReference type="PATRIC" id="fig|1526658.3.peg.462"/>
<dbReference type="OrthoDB" id="9782583at2"/>